<dbReference type="AlphaFoldDB" id="A0A098B477"/>
<dbReference type="Pfam" id="PF02615">
    <property type="entry name" value="Ldh_2"/>
    <property type="match status" value="1"/>
</dbReference>
<comment type="similarity">
    <text evidence="1">Belongs to the LDH2/MDH2 oxidoreductase family.</text>
</comment>
<dbReference type="PANTHER" id="PTHR11091">
    <property type="entry name" value="OXIDOREDUCTASE-RELATED"/>
    <property type="match status" value="1"/>
</dbReference>
<dbReference type="InterPro" id="IPR043143">
    <property type="entry name" value="Mal/L-sulf/L-lact_DH-like_NADP"/>
</dbReference>
<dbReference type="EMBL" id="LK996017">
    <property type="protein sequence ID" value="CDX03644.1"/>
    <property type="molecule type" value="Genomic_DNA"/>
</dbReference>
<evidence type="ECO:0000256" key="1">
    <source>
        <dbReference type="ARBA" id="ARBA00006056"/>
    </source>
</evidence>
<protein>
    <submittedName>
        <fullName evidence="3">Malate/L-sulfolactate dehydrogenase</fullName>
    </submittedName>
</protein>
<dbReference type="PANTHER" id="PTHR11091:SF0">
    <property type="entry name" value="MALATE DEHYDROGENASE"/>
    <property type="match status" value="1"/>
</dbReference>
<sequence length="349" mass="37512">MQHSSRYEVNTLRRFMEQAFTACGVSEADGQIVVDNLLYAELRGIKSHGVSRFPVYLRRIQMGAVNPQPQISMEQRTPVLLKVDGDNGLGSVVMVHALNRGMELAEQLGICAVGIKGSNHCGASGYYCELAAEQGLVSIVLTDGPPATPPWGGREAYFGTNPMAFGLPRAQKPHIIVDLATSLAARGKVIRAAAQGEKIPEGWALDREGLPTTDPQAALAGVLLPMAGAKGYALSLVVEHLAGVLVGAGFGKDVAWQYSEGNKPANVGHFIILVKADAFMEMSDYHKRTEQFVEEIKKIPLAPGTKEIKLPGERSWEQQQCTEAQGISLDADLQAALQTIAQELTINLG</sequence>
<dbReference type="InterPro" id="IPR036111">
    <property type="entry name" value="Mal/L-sulfo/L-lacto_DH-like_sf"/>
</dbReference>
<keyword evidence="2" id="KW-0560">Oxidoreductase</keyword>
<dbReference type="SUPFAM" id="SSF89733">
    <property type="entry name" value="L-sulfolactate dehydrogenase-like"/>
    <property type="match status" value="1"/>
</dbReference>
<accession>A0A098B477</accession>
<name>A0A098B477_DESHA</name>
<reference evidence="3" key="1">
    <citation type="submission" date="2014-07" db="EMBL/GenBank/DDBJ databases">
        <authorList>
            <person name="Hornung V.Bastian."/>
        </authorList>
    </citation>
    <scope>NUCLEOTIDE SEQUENCE</scope>
    <source>
        <strain evidence="3">PCE-S</strain>
    </source>
</reference>
<dbReference type="GO" id="GO:0016491">
    <property type="term" value="F:oxidoreductase activity"/>
    <property type="evidence" value="ECO:0007669"/>
    <property type="project" value="UniProtKB-KW"/>
</dbReference>
<dbReference type="Gene3D" id="1.10.1530.10">
    <property type="match status" value="1"/>
</dbReference>
<dbReference type="InterPro" id="IPR003767">
    <property type="entry name" value="Malate/L-lactate_DH-like"/>
</dbReference>
<dbReference type="PATRIC" id="fig|49338.4.peg.4033"/>
<evidence type="ECO:0000313" key="3">
    <source>
        <dbReference type="EMBL" id="CDX03644.1"/>
    </source>
</evidence>
<proteinExistence type="inferred from homology"/>
<organism evidence="3">
    <name type="scientific">Desulfitobacterium hafniense</name>
    <name type="common">Desulfitobacterium frappieri</name>
    <dbReference type="NCBI Taxonomy" id="49338"/>
    <lineage>
        <taxon>Bacteria</taxon>
        <taxon>Bacillati</taxon>
        <taxon>Bacillota</taxon>
        <taxon>Clostridia</taxon>
        <taxon>Eubacteriales</taxon>
        <taxon>Desulfitobacteriaceae</taxon>
        <taxon>Desulfitobacterium</taxon>
    </lineage>
</organism>
<gene>
    <name evidence="3" type="ORF">DPCES_3758</name>
</gene>
<evidence type="ECO:0000256" key="2">
    <source>
        <dbReference type="ARBA" id="ARBA00023002"/>
    </source>
</evidence>
<dbReference type="InterPro" id="IPR043144">
    <property type="entry name" value="Mal/L-sulf/L-lact_DH-like_ah"/>
</dbReference>
<dbReference type="RefSeq" id="WP_035214298.1">
    <property type="nucleotide sequence ID" value="NZ_LK996017.1"/>
</dbReference>
<dbReference type="Gene3D" id="3.30.1370.60">
    <property type="entry name" value="Hypothetical oxidoreductase yiak, domain 2"/>
    <property type="match status" value="1"/>
</dbReference>